<name>A0A979FHE1_HYAAZ</name>
<dbReference type="PANTHER" id="PTHR45713">
    <property type="entry name" value="FTP DOMAIN-CONTAINING PROTEIN"/>
    <property type="match status" value="1"/>
</dbReference>
<protein>
    <submittedName>
        <fullName evidence="10">Uncharacterized protein LOC125177637</fullName>
    </submittedName>
</protein>
<dbReference type="InterPro" id="IPR051941">
    <property type="entry name" value="BG_Antigen-Binding_Lectin"/>
</dbReference>
<dbReference type="GO" id="GO:0046872">
    <property type="term" value="F:metal ion binding"/>
    <property type="evidence" value="ECO:0007669"/>
    <property type="project" value="UniProtKB-KW"/>
</dbReference>
<dbReference type="OrthoDB" id="6400161at2759"/>
<dbReference type="Proteomes" id="UP000694843">
    <property type="component" value="Unplaced"/>
</dbReference>
<evidence type="ECO:0000256" key="6">
    <source>
        <dbReference type="ARBA" id="ARBA00022837"/>
    </source>
</evidence>
<keyword evidence="6" id="KW-0106">Calcium</keyword>
<dbReference type="PROSITE" id="PS50022">
    <property type="entry name" value="FA58C_3"/>
    <property type="match status" value="1"/>
</dbReference>
<sequence length="166" mass="17879">MAGGGAPRAAAGSLLRFRGDAPTASNVALGKPTRASSVLYPDNYAARATDGKFDSIFHSDTEAKPYLVVDLGAAFSIESVRVMPRLDFNSSRFMGVEVRTGLTQVQGPDFTSYTRLALFPGPAYLPTTWFTQNLTQPVAGRYVSVQRTAEPGGLLEITELEVFARQ</sequence>
<evidence type="ECO:0000256" key="4">
    <source>
        <dbReference type="ARBA" id="ARBA00022723"/>
    </source>
</evidence>
<dbReference type="PANTHER" id="PTHR45713:SF6">
    <property type="entry name" value="F5_8 TYPE C DOMAIN-CONTAINING PROTEIN"/>
    <property type="match status" value="1"/>
</dbReference>
<evidence type="ECO:0000256" key="2">
    <source>
        <dbReference type="ARBA" id="ARBA00010147"/>
    </source>
</evidence>
<keyword evidence="5" id="KW-0430">Lectin</keyword>
<evidence type="ECO:0000256" key="7">
    <source>
        <dbReference type="ARBA" id="ARBA00023157"/>
    </source>
</evidence>
<accession>A0A979FHE1</accession>
<dbReference type="GeneID" id="125177637"/>
<feature type="domain" description="F5/8 type C" evidence="8">
    <location>
        <begin position="10"/>
        <end position="165"/>
    </location>
</feature>
<proteinExistence type="inferred from homology"/>
<dbReference type="RefSeq" id="XP_047735734.1">
    <property type="nucleotide sequence ID" value="XM_047879778.1"/>
</dbReference>
<comment type="similarity">
    <text evidence="2">Belongs to the fucolectin family.</text>
</comment>
<keyword evidence="7" id="KW-1015">Disulfide bond</keyword>
<organism evidence="9 10">
    <name type="scientific">Hyalella azteca</name>
    <name type="common">Amphipod</name>
    <dbReference type="NCBI Taxonomy" id="294128"/>
    <lineage>
        <taxon>Eukaryota</taxon>
        <taxon>Metazoa</taxon>
        <taxon>Ecdysozoa</taxon>
        <taxon>Arthropoda</taxon>
        <taxon>Crustacea</taxon>
        <taxon>Multicrustacea</taxon>
        <taxon>Malacostraca</taxon>
        <taxon>Eumalacostraca</taxon>
        <taxon>Peracarida</taxon>
        <taxon>Amphipoda</taxon>
        <taxon>Senticaudata</taxon>
        <taxon>Talitrida</taxon>
        <taxon>Talitroidea</taxon>
        <taxon>Hyalellidae</taxon>
        <taxon>Hyalella</taxon>
    </lineage>
</organism>
<dbReference type="InterPro" id="IPR006585">
    <property type="entry name" value="FTP1"/>
</dbReference>
<dbReference type="GO" id="GO:0042806">
    <property type="term" value="F:fucose binding"/>
    <property type="evidence" value="ECO:0007669"/>
    <property type="project" value="UniProtKB-ARBA"/>
</dbReference>
<evidence type="ECO:0000256" key="3">
    <source>
        <dbReference type="ARBA" id="ARBA00011233"/>
    </source>
</evidence>
<dbReference type="InterPro" id="IPR008979">
    <property type="entry name" value="Galactose-bd-like_sf"/>
</dbReference>
<dbReference type="InterPro" id="IPR000421">
    <property type="entry name" value="FA58C"/>
</dbReference>
<reference evidence="10" key="1">
    <citation type="submission" date="2025-08" db="UniProtKB">
        <authorList>
            <consortium name="RefSeq"/>
        </authorList>
    </citation>
    <scope>IDENTIFICATION</scope>
    <source>
        <tissue evidence="10">Whole organism</tissue>
    </source>
</reference>
<evidence type="ECO:0000313" key="10">
    <source>
        <dbReference type="RefSeq" id="XP_047735734.1"/>
    </source>
</evidence>
<evidence type="ECO:0000259" key="8">
    <source>
        <dbReference type="PROSITE" id="PS50022"/>
    </source>
</evidence>
<dbReference type="Pfam" id="PF00754">
    <property type="entry name" value="F5_F8_type_C"/>
    <property type="match status" value="1"/>
</dbReference>
<dbReference type="SMART" id="SM00607">
    <property type="entry name" value="FTP"/>
    <property type="match status" value="1"/>
</dbReference>
<keyword evidence="4" id="KW-0479">Metal-binding</keyword>
<dbReference type="GO" id="GO:0010185">
    <property type="term" value="P:regulation of cellular defense response"/>
    <property type="evidence" value="ECO:0007669"/>
    <property type="project" value="UniProtKB-ARBA"/>
</dbReference>
<evidence type="ECO:0000256" key="5">
    <source>
        <dbReference type="ARBA" id="ARBA00022734"/>
    </source>
</evidence>
<gene>
    <name evidence="10" type="primary">LOC125177637</name>
</gene>
<dbReference type="AlphaFoldDB" id="A0A979FHE1"/>
<dbReference type="GO" id="GO:0001868">
    <property type="term" value="P:regulation of complement activation, lectin pathway"/>
    <property type="evidence" value="ECO:0007669"/>
    <property type="project" value="UniProtKB-ARBA"/>
</dbReference>
<keyword evidence="9" id="KW-1185">Reference proteome</keyword>
<evidence type="ECO:0000313" key="9">
    <source>
        <dbReference type="Proteomes" id="UP000694843"/>
    </source>
</evidence>
<dbReference type="KEGG" id="hazt:125177637"/>
<evidence type="ECO:0000256" key="1">
    <source>
        <dbReference type="ARBA" id="ARBA00002219"/>
    </source>
</evidence>
<dbReference type="Gene3D" id="2.60.120.260">
    <property type="entry name" value="Galactose-binding domain-like"/>
    <property type="match status" value="1"/>
</dbReference>
<comment type="subunit">
    <text evidence="3">Homotrimer.</text>
</comment>
<dbReference type="SUPFAM" id="SSF49785">
    <property type="entry name" value="Galactose-binding domain-like"/>
    <property type="match status" value="1"/>
</dbReference>
<comment type="function">
    <text evidence="1">Acts as a defensive agent. Recognizes blood group fucosylated oligosaccharides including A, B, H and Lewis B-type antigens. Does not recognize Lewis A antigen and has low affinity for monovalent haptens.</text>
</comment>